<dbReference type="GO" id="GO:0022857">
    <property type="term" value="F:transmembrane transporter activity"/>
    <property type="evidence" value="ECO:0007669"/>
    <property type="project" value="InterPro"/>
</dbReference>
<dbReference type="PROSITE" id="PS00217">
    <property type="entry name" value="SUGAR_TRANSPORT_2"/>
    <property type="match status" value="1"/>
</dbReference>
<feature type="transmembrane region" description="Helical" evidence="7">
    <location>
        <begin position="496"/>
        <end position="516"/>
    </location>
</feature>
<evidence type="ECO:0000256" key="3">
    <source>
        <dbReference type="ARBA" id="ARBA00022475"/>
    </source>
</evidence>
<evidence type="ECO:0000256" key="1">
    <source>
        <dbReference type="ARBA" id="ARBA00004651"/>
    </source>
</evidence>
<evidence type="ECO:0000313" key="9">
    <source>
        <dbReference type="EMBL" id="ABF42095.1"/>
    </source>
</evidence>
<dbReference type="EMBL" id="CP000360">
    <property type="protein sequence ID" value="ABF42095.1"/>
    <property type="molecule type" value="Genomic_DNA"/>
</dbReference>
<dbReference type="PRINTS" id="PR01036">
    <property type="entry name" value="TCRTETB"/>
</dbReference>
<name>Q1IM05_KORVE</name>
<evidence type="ECO:0000259" key="8">
    <source>
        <dbReference type="PROSITE" id="PS50850"/>
    </source>
</evidence>
<dbReference type="InterPro" id="IPR020846">
    <property type="entry name" value="MFS_dom"/>
</dbReference>
<keyword evidence="6 7" id="KW-0472">Membrane</keyword>
<keyword evidence="5 7" id="KW-1133">Transmembrane helix</keyword>
<feature type="transmembrane region" description="Helical" evidence="7">
    <location>
        <begin position="327"/>
        <end position="343"/>
    </location>
</feature>
<feature type="transmembrane region" description="Helical" evidence="7">
    <location>
        <begin position="151"/>
        <end position="172"/>
    </location>
</feature>
<keyword evidence="3" id="KW-1003">Cell membrane</keyword>
<dbReference type="HOGENOM" id="CLU_000960_28_0_0"/>
<dbReference type="STRING" id="204669.Acid345_3094"/>
<feature type="transmembrane region" description="Helical" evidence="7">
    <location>
        <begin position="376"/>
        <end position="394"/>
    </location>
</feature>
<dbReference type="KEGG" id="aba:Acid345_3094"/>
<keyword evidence="10" id="KW-1185">Reference proteome</keyword>
<evidence type="ECO:0000256" key="6">
    <source>
        <dbReference type="ARBA" id="ARBA00023136"/>
    </source>
</evidence>
<gene>
    <name evidence="9" type="ordered locus">Acid345_3094</name>
</gene>
<dbReference type="PANTHER" id="PTHR23501:SF174">
    <property type="entry name" value="MULTIDRUG EXPORT PROTEIN EMRB-RELATED"/>
    <property type="match status" value="1"/>
</dbReference>
<dbReference type="CDD" id="cd17503">
    <property type="entry name" value="MFS_LmrB_MDR_like"/>
    <property type="match status" value="1"/>
</dbReference>
<evidence type="ECO:0000313" key="10">
    <source>
        <dbReference type="Proteomes" id="UP000002432"/>
    </source>
</evidence>
<reference evidence="9 10" key="1">
    <citation type="journal article" date="2009" name="Appl. Environ. Microbiol.">
        <title>Three genomes from the phylum Acidobacteria provide insight into the lifestyles of these microorganisms in soils.</title>
        <authorList>
            <person name="Ward N.L."/>
            <person name="Challacombe J.F."/>
            <person name="Janssen P.H."/>
            <person name="Henrissat B."/>
            <person name="Coutinho P.M."/>
            <person name="Wu M."/>
            <person name="Xie G."/>
            <person name="Haft D.H."/>
            <person name="Sait M."/>
            <person name="Badger J."/>
            <person name="Barabote R.D."/>
            <person name="Bradley B."/>
            <person name="Brettin T.S."/>
            <person name="Brinkac L.M."/>
            <person name="Bruce D."/>
            <person name="Creasy T."/>
            <person name="Daugherty S.C."/>
            <person name="Davidsen T.M."/>
            <person name="DeBoy R.T."/>
            <person name="Detter J.C."/>
            <person name="Dodson R.J."/>
            <person name="Durkin A.S."/>
            <person name="Ganapathy A."/>
            <person name="Gwinn-Giglio M."/>
            <person name="Han C.S."/>
            <person name="Khouri H."/>
            <person name="Kiss H."/>
            <person name="Kothari S.P."/>
            <person name="Madupu R."/>
            <person name="Nelson K.E."/>
            <person name="Nelson W.C."/>
            <person name="Paulsen I."/>
            <person name="Penn K."/>
            <person name="Ren Q."/>
            <person name="Rosovitz M.J."/>
            <person name="Selengut J.D."/>
            <person name="Shrivastava S."/>
            <person name="Sullivan S.A."/>
            <person name="Tapia R."/>
            <person name="Thompson L.S."/>
            <person name="Watkins K.L."/>
            <person name="Yang Q."/>
            <person name="Yu C."/>
            <person name="Zafar N."/>
            <person name="Zhou L."/>
            <person name="Kuske C.R."/>
        </authorList>
    </citation>
    <scope>NUCLEOTIDE SEQUENCE [LARGE SCALE GENOMIC DNA]</scope>
    <source>
        <strain evidence="9 10">Ellin345</strain>
    </source>
</reference>
<comment type="subcellular location">
    <subcellularLocation>
        <location evidence="1">Cell membrane</location>
        <topology evidence="1">Multi-pass membrane protein</topology>
    </subcellularLocation>
</comment>
<dbReference type="InterPro" id="IPR036259">
    <property type="entry name" value="MFS_trans_sf"/>
</dbReference>
<dbReference type="AlphaFoldDB" id="Q1IM05"/>
<dbReference type="PANTHER" id="PTHR23501">
    <property type="entry name" value="MAJOR FACILITATOR SUPERFAMILY"/>
    <property type="match status" value="1"/>
</dbReference>
<dbReference type="InterPro" id="IPR011701">
    <property type="entry name" value="MFS"/>
</dbReference>
<feature type="transmembrane region" description="Helical" evidence="7">
    <location>
        <begin position="92"/>
        <end position="111"/>
    </location>
</feature>
<feature type="transmembrane region" description="Helical" evidence="7">
    <location>
        <begin position="282"/>
        <end position="307"/>
    </location>
</feature>
<feature type="transmembrane region" description="Helical" evidence="7">
    <location>
        <begin position="24"/>
        <end position="44"/>
    </location>
</feature>
<dbReference type="EnsemblBacteria" id="ABF42095">
    <property type="protein sequence ID" value="ABF42095"/>
    <property type="gene ID" value="Acid345_3094"/>
</dbReference>
<dbReference type="Gene3D" id="1.20.1720.10">
    <property type="entry name" value="Multidrug resistance protein D"/>
    <property type="match status" value="1"/>
</dbReference>
<evidence type="ECO:0000256" key="4">
    <source>
        <dbReference type="ARBA" id="ARBA00022692"/>
    </source>
</evidence>
<sequence>MSATTAPPGVLATEAGGVREINPWWVTAAVMMAVFMEVLDTTIVNVSLPHIAGNLSASVDESTWVLTSYLVANAIILPMTGWLANHFGRKRILMSSIIGFTLASVACGMAPNLSSLIFFRVVQGATGGGLQPLSQAIMLEAFPGKKRGKAMAIWALGIVVAPMLGPMLGGWITDSYSWRWIFYINLPVGLLATMMSQWFIFDPPYIKRSSDVVDYWGIGFLIVGIGSLQVMLDKGQEDDWFGSHFITTLAVLTVVGLILFIMRELMAEHPIVDLRVFRVRTYATGVFLMTILGFVLYGSTVLIPIWLQTLMGYSSLEAGFAVLPRGLGSFLFMPLVGVLMGFVEPRKLLATGLITAGGSLYFLSLLNTQAGYWDFFWPQLIQGAAMGLLFVPLTTITNDPIAPENMGNATSIFNLMRNIGGSIGIAMTTTIVARSQQLHYNNLVHNMSSYNPKVQQMMAGARGMFMSKGMDAHSAGLQAYHSLWGMVMQQAMMLSFIRAFQILSGLFFICLPLILLMRKPKHNEKGGGGMAH</sequence>
<evidence type="ECO:0000256" key="5">
    <source>
        <dbReference type="ARBA" id="ARBA00022989"/>
    </source>
</evidence>
<dbReference type="InterPro" id="IPR004638">
    <property type="entry name" value="EmrB-like"/>
</dbReference>
<feature type="transmembrane region" description="Helical" evidence="7">
    <location>
        <begin position="178"/>
        <end position="201"/>
    </location>
</feature>
<keyword evidence="4 7" id="KW-0812">Transmembrane</keyword>
<dbReference type="SUPFAM" id="SSF103473">
    <property type="entry name" value="MFS general substrate transporter"/>
    <property type="match status" value="1"/>
</dbReference>
<dbReference type="Pfam" id="PF07690">
    <property type="entry name" value="MFS_1"/>
    <property type="match status" value="1"/>
</dbReference>
<dbReference type="eggNOG" id="COG2814">
    <property type="taxonomic scope" value="Bacteria"/>
</dbReference>
<keyword evidence="2" id="KW-0813">Transport</keyword>
<protein>
    <submittedName>
        <fullName evidence="9">Drug resistance transporter EmrB/QacA subfamily</fullName>
    </submittedName>
</protein>
<feature type="transmembrane region" description="Helical" evidence="7">
    <location>
        <begin position="348"/>
        <end position="370"/>
    </location>
</feature>
<organism evidence="9 10">
    <name type="scientific">Koribacter versatilis (strain Ellin345)</name>
    <dbReference type="NCBI Taxonomy" id="204669"/>
    <lineage>
        <taxon>Bacteria</taxon>
        <taxon>Pseudomonadati</taxon>
        <taxon>Acidobacteriota</taxon>
        <taxon>Terriglobia</taxon>
        <taxon>Terriglobales</taxon>
        <taxon>Candidatus Korobacteraceae</taxon>
        <taxon>Candidatus Korobacter</taxon>
    </lineage>
</organism>
<feature type="transmembrane region" description="Helical" evidence="7">
    <location>
        <begin position="244"/>
        <end position="262"/>
    </location>
</feature>
<evidence type="ECO:0000256" key="2">
    <source>
        <dbReference type="ARBA" id="ARBA00022448"/>
    </source>
</evidence>
<feature type="domain" description="Major facilitator superfamily (MFS) profile" evidence="8">
    <location>
        <begin position="26"/>
        <end position="522"/>
    </location>
</feature>
<dbReference type="Proteomes" id="UP000002432">
    <property type="component" value="Chromosome"/>
</dbReference>
<dbReference type="GO" id="GO:0005886">
    <property type="term" value="C:plasma membrane"/>
    <property type="evidence" value="ECO:0007669"/>
    <property type="project" value="UniProtKB-SubCell"/>
</dbReference>
<dbReference type="PROSITE" id="PS50850">
    <property type="entry name" value="MFS"/>
    <property type="match status" value="1"/>
</dbReference>
<dbReference type="InterPro" id="IPR005829">
    <property type="entry name" value="Sugar_transporter_CS"/>
</dbReference>
<evidence type="ECO:0000256" key="7">
    <source>
        <dbReference type="SAM" id="Phobius"/>
    </source>
</evidence>
<accession>Q1IM05</accession>
<dbReference type="Gene3D" id="1.20.1250.20">
    <property type="entry name" value="MFS general substrate transporter like domains"/>
    <property type="match status" value="1"/>
</dbReference>
<dbReference type="NCBIfam" id="TIGR00711">
    <property type="entry name" value="efflux_EmrB"/>
    <property type="match status" value="1"/>
</dbReference>
<proteinExistence type="predicted"/>
<dbReference type="RefSeq" id="WP_011523894.1">
    <property type="nucleotide sequence ID" value="NC_008009.1"/>
</dbReference>
<feature type="transmembrane region" description="Helical" evidence="7">
    <location>
        <begin position="64"/>
        <end position="85"/>
    </location>
</feature>